<name>A0AAU8WA35_9VIBR</name>
<dbReference type="PANTHER" id="PTHR46546:SF4">
    <property type="entry name" value="SHEWANELLA-LIKE PROTEIN PHOSPHATASE 1"/>
    <property type="match status" value="1"/>
</dbReference>
<dbReference type="GO" id="GO:0016787">
    <property type="term" value="F:hydrolase activity"/>
    <property type="evidence" value="ECO:0007669"/>
    <property type="project" value="InterPro"/>
</dbReference>
<evidence type="ECO:0000313" key="4">
    <source>
        <dbReference type="Proteomes" id="UP000198371"/>
    </source>
</evidence>
<dbReference type="RefSeq" id="WP_089070178.1">
    <property type="nucleotide sequence ID" value="NZ_CAWNXE010000040.1"/>
</dbReference>
<dbReference type="Proteomes" id="UP000198371">
    <property type="component" value="Chromosome 2"/>
</dbReference>
<reference evidence="4" key="1">
    <citation type="journal article" date="2017" name="Genome Announc.">
        <title>Complete Genome Sequence of Vibrio sp. Strain 2521-89, a Close Relative of Vibrio cholerae Isolated from Lake Water in New Mexico, USA.</title>
        <authorList>
            <person name="Liang K."/>
            <person name="Orata F.D."/>
            <person name="Winkjer N.S."/>
            <person name="Rowe L.A."/>
            <person name="Tarr C.L."/>
            <person name="Boucher Y."/>
        </authorList>
    </citation>
    <scope>NUCLEOTIDE SEQUENCE [LARGE SCALE GENOMIC DNA]</scope>
    <source>
        <strain evidence="4">2521-89</strain>
    </source>
</reference>
<evidence type="ECO:0000259" key="2">
    <source>
        <dbReference type="Pfam" id="PF00149"/>
    </source>
</evidence>
<reference evidence="3 4" key="2">
    <citation type="submission" date="2017-06" db="EMBL/GenBank/DDBJ databases">
        <title>Complete genome sequence of Vibrio sp. 2521-89, a close relative of Vibrio cholerae isolated from lake water in New Mexico, USA.</title>
        <authorList>
            <person name="Liang K."/>
            <person name="Orata F.D."/>
            <person name="Winkjer N.S."/>
            <person name="Tarr C.L."/>
            <person name="Boucher Y."/>
        </authorList>
    </citation>
    <scope>NUCLEOTIDE SEQUENCE [LARGE SCALE GENOMIC DNA]</scope>
    <source>
        <strain evidence="3 4">2521-89</strain>
    </source>
</reference>
<feature type="domain" description="Calcineurin-like phosphoesterase" evidence="2">
    <location>
        <begin position="371"/>
        <end position="534"/>
    </location>
</feature>
<dbReference type="InterPro" id="IPR029052">
    <property type="entry name" value="Metallo-depent_PP-like"/>
</dbReference>
<dbReference type="PANTHER" id="PTHR46546">
    <property type="entry name" value="SHEWANELLA-LIKE PROTEIN PHOSPHATASE 1"/>
    <property type="match status" value="1"/>
</dbReference>
<dbReference type="SUPFAM" id="SSF49299">
    <property type="entry name" value="PKD domain"/>
    <property type="match status" value="1"/>
</dbReference>
<keyword evidence="1" id="KW-0732">Signal</keyword>
<proteinExistence type="predicted"/>
<dbReference type="Gene3D" id="3.60.21.10">
    <property type="match status" value="1"/>
</dbReference>
<dbReference type="InterPro" id="IPR008979">
    <property type="entry name" value="Galactose-bd-like_sf"/>
</dbReference>
<dbReference type="SUPFAM" id="SSF49785">
    <property type="entry name" value="Galactose-binding domain-like"/>
    <property type="match status" value="1"/>
</dbReference>
<dbReference type="AlphaFoldDB" id="A0AAU8WA35"/>
<organism evidence="3 4">
    <name type="scientific">Vibrio tarriae</name>
    <dbReference type="NCBI Taxonomy" id="2014742"/>
    <lineage>
        <taxon>Bacteria</taxon>
        <taxon>Pseudomonadati</taxon>
        <taxon>Pseudomonadota</taxon>
        <taxon>Gammaproteobacteria</taxon>
        <taxon>Vibrionales</taxon>
        <taxon>Vibrionaceae</taxon>
        <taxon>Vibrio</taxon>
    </lineage>
</organism>
<protein>
    <submittedName>
        <fullName evidence="3">Metallophosphoesterase</fullName>
    </submittedName>
</protein>
<dbReference type="Gene3D" id="2.60.120.260">
    <property type="entry name" value="Galactose-binding domain-like"/>
    <property type="match status" value="1"/>
</dbReference>
<dbReference type="SUPFAM" id="SSF56300">
    <property type="entry name" value="Metallo-dependent phosphatases"/>
    <property type="match status" value="1"/>
</dbReference>
<keyword evidence="4" id="KW-1185">Reference proteome</keyword>
<dbReference type="PROSITE" id="PS51257">
    <property type="entry name" value="PROKAR_LIPOPROTEIN"/>
    <property type="match status" value="1"/>
</dbReference>
<evidence type="ECO:0000256" key="1">
    <source>
        <dbReference type="SAM" id="SignalP"/>
    </source>
</evidence>
<sequence>MKFLSVMRCRTIRLMLITLFISACNGETADSNQSTNQSSTTAFSISIEGIPAQIMGNQAITAQAKVDTNIRAEYLWQLNGETLSTESDVNLTTLQDGNYLLKLTVTDKLTSAQSVASIQFSISGRSNQKLYFSYGSYWKYSDDGLPKAEDWASVTFDDSNWKTGRGLFGYGVDAQNTFLANYSTQNFGGDKPTSYYFRKELTVDNINVVKDVYLKMIVDDAAVIYVNGAEIARTPYMVSGEIKNDSTLPTATAFPNDEFTFVIPASALNQGKNVLAVHVVNQTISSSDIAFDATLKSIDVYQGYSDGPYVFYQNEQVVVNTFTENSFKSQRYNSYNDAKVTVTLPAELGQFDVQLQSEFTPPPFRYEAPGKFFVTSDIEGNIEALVYMLINAGIMDKDFHWTYGTGHLYHIGDLFDRGDYVAESLWLLYHLETQAQAAGGNVHFLMGNHDMMNLYGDFRYVHPRYYKNAAYVGKPLIEMYGENTELGRWLRSKNIVEVAGEYLFVHAGFTSELIDRISDGSIPLDEINSIGRQHSINGYNSSDRNFYLVSRFYWDRDIARNLVTQQEVERGLNLFNAQKMMIGHTVFDKPTYLYANKVLAIDVHHHEDYQNNKFVQGVEFENGQFLHFIASKESGVTKTPIQ</sequence>
<dbReference type="KEGG" id="vti:CEQ48_03040"/>
<accession>A0AAU8WA35</accession>
<dbReference type="InterPro" id="IPR035986">
    <property type="entry name" value="PKD_dom_sf"/>
</dbReference>
<dbReference type="InterPro" id="IPR004843">
    <property type="entry name" value="Calcineurin-like_PHP"/>
</dbReference>
<evidence type="ECO:0000313" key="3">
    <source>
        <dbReference type="EMBL" id="ASK53788.1"/>
    </source>
</evidence>
<feature type="chain" id="PRO_5043683977" evidence="1">
    <location>
        <begin position="24"/>
        <end position="642"/>
    </location>
</feature>
<feature type="signal peptide" evidence="1">
    <location>
        <begin position="1"/>
        <end position="23"/>
    </location>
</feature>
<dbReference type="Pfam" id="PF00149">
    <property type="entry name" value="Metallophos"/>
    <property type="match status" value="1"/>
</dbReference>
<gene>
    <name evidence="3" type="ORF">CEQ48_03040</name>
</gene>
<dbReference type="EMBL" id="CP022352">
    <property type="protein sequence ID" value="ASK53788.1"/>
    <property type="molecule type" value="Genomic_DNA"/>
</dbReference>